<evidence type="ECO:0000256" key="13">
    <source>
        <dbReference type="ARBA" id="ARBA00023157"/>
    </source>
</evidence>
<feature type="domain" description="Cadherin" evidence="23">
    <location>
        <begin position="1001"/>
        <end position="1111"/>
    </location>
</feature>
<feature type="domain" description="Cadherin" evidence="23">
    <location>
        <begin position="2240"/>
        <end position="2349"/>
    </location>
</feature>
<dbReference type="CDD" id="cd00110">
    <property type="entry name" value="LamG"/>
    <property type="match status" value="1"/>
</dbReference>
<evidence type="ECO:0000256" key="5">
    <source>
        <dbReference type="ARBA" id="ARBA00022692"/>
    </source>
</evidence>
<feature type="chain" id="PRO_5020439623" evidence="20">
    <location>
        <begin position="20"/>
        <end position="4289"/>
    </location>
</feature>
<dbReference type="CDD" id="cd00055">
    <property type="entry name" value="EGF_Lam"/>
    <property type="match status" value="1"/>
</dbReference>
<feature type="compositionally biased region" description="Pro residues" evidence="18">
    <location>
        <begin position="4047"/>
        <end position="4057"/>
    </location>
</feature>
<dbReference type="InterPro" id="IPR002126">
    <property type="entry name" value="Cadherin-like_dom"/>
</dbReference>
<feature type="domain" description="Cadherin" evidence="23">
    <location>
        <begin position="2036"/>
        <end position="2139"/>
    </location>
</feature>
<dbReference type="PROSITE" id="PS50026">
    <property type="entry name" value="EGF_3"/>
    <property type="match status" value="4"/>
</dbReference>
<feature type="disulfide bond" evidence="16">
    <location>
        <begin position="3888"/>
        <end position="3897"/>
    </location>
</feature>
<keyword evidence="12 19" id="KW-0472">Membrane</keyword>
<feature type="region of interest" description="Disordered" evidence="18">
    <location>
        <begin position="4244"/>
        <end position="4289"/>
    </location>
</feature>
<gene>
    <name evidence="24" type="ORF">L596_030917</name>
</gene>
<sequence length="4289" mass="474312">MHVLLLLLCCCLGIRGADARKHGPAIVSPMFQFTAPTYNMTVMEAVRGRVTSEQGQTIRVGVPVPTPEARIKFKIVEGGKQHSFKAQEQIVGDFAFLRIAHDFLNREVRDSYDFVVKAICRRCDVSNLETTARVHILVTDLNDGWPFFAQPSYQTSIDTNTPPFAQILQVNASDADVGLNGEIYFSLKDRSPYFHVDPVSGWIRVLSSPPKGSYKLIVKAEDRTSRIFNVAPRFPGGITATVTIDVQEATKPEPRIEAELGRIQASQGHQTAAILRVAEVLDGLAELVITNDKAPFKLLREKSSKNTWMLKYLGPVKGKNVLVELYAWDVTQEGRNSTKKISIDVERDSKVFFNTSESTVFHLNNSVPVNYVLGQVKAYSNLDSDKVSYELSTSDPVPFILNSKTGVLRFTGVLDKPNYKFSVRAKVSDSKHHAEIPVEVIADKTNKNAAKWMDLKEKKIKLPKEYKNLEIITLKATDADEDSVTYKLASETVKKVEEFISVDHLTGAISLIKKLPTSVKTWNISIDAFDNGWPLARSSRFDLSLSLNGTQLTFSGTPAAFSEIKNKPPVFDPLSQDRIQVDEDAEIGTFVLKVHAEDPDHGYSGLVQYSMDDDYFNVDVNTGEVMVLSDLGRIFDANVASKLDYIDYKITVVAKDLHEPSASVSMDLKIRINDANNHSPVFEKNHYNVVIPENTKAGKKLLSVSATDADYGRNGKVEYRIASVDDRLAIDPDSGVVTVLGKFDREEVSENVFTLMAIDRGNPPNFAFVNLTVSLTDVNDNAPRCASGNQKMLISEDWPNGAMVGCVAASDNDIGDNGRLGFSLSVKGDEKLPFTVDRTSGCIFVDSEKTLDFETRAFYNLSIDVSDHGNPFLSSTCHVVVELSDVNENLNPPRFGNQDMVYEVNVNENLPEGTEVLKLKATDADNVDEEIRYSIIGGSGLGLFEIDENGVIRTNTILDREVNTRYWLTVQAEDSAVVPLSSVAQVYIKVADQNDHLPHIKEPIYFASIPENSVENTVVVKVEAFDVDEQLSSKSNSHSLRYAIVKGNPQSHFRVDDNTGYVVTGQRKLDRERQSEHELYVQVCDQSTSPLCNTVIVMVNVTDLNDNPPKFAQAVYNVNVQAGVSGQLCSVYASDADEGINAEIDYSVNLKGFSIDNLGQISSKKPLKNGDQIALQVTATDRGLPVLSCNTTVILSVTANDSREKNQKPTFVNVPTEITISDKEPIGTTITLLEATDPDGDQLWWKLENFTEYFALRIDHGGLEVAKSLASFPANLTKITLGFTVTDGVDSVTGSMKLKISRSFLSRPAFDRFHYEVDIAEKIPVGTAFFSVKASTVPNDEVIYSIHSVDNVAAGERIRIEQTTGNLLIIESLDGQVSRNFSVVVLARSGQGVNATMINVNLLEDNDSTPRFLKPGYFVSLEENQALKGHELITVTAHDSDSGANGLVKYSIASGNENGLFEIDEVLGIIKLTQDAPSFGEALLTIRASDSAPFPLTSTTTVRVISTENSYNAPVEFSRTSYQATIKTSTHVGSVTLVVSAESSSTVYYSMNEECRQLKVHRASGAISLAEKMFKKETISCSVTAKTTWGRENQAKIVVKVVPGNEHAPSFNSTVYYAYIQENATKGSPVFFENTTSPLIVYASDKDNGPNGMVNYRIISPNEPYFTVDFVSGAIRAVKPIDYAQHKKWSFYVQASDMGNPPRSATVPALVIVRIVDINNISPKIIFPKSGLTVALSLPTVTGFEVARVVAEDEDTVGKLRYSVSPTSHFSIGPHDGILTVTANNSELGKVSNYDLHIIVSDGIQSAHSNLKIAVANSTIDKNSLHFSEQVYHIDVIENSTLKTSMKLFTAQARGILPGETIIYRMANAQVPFMLDSASGILSLKENVVLDREETPQLEMLVEARSLKNQTRKCRCVVVLHLVDINDSPPVFLNTPYEAVISQDSKQGEKILSVKAIDADDGMNGLLSYKLGKDAPDFLKINKFDGRITIAKDVPPQDTMAKLEFTVEANDRGKPSLTSFEKVSLQFVDRSMPIFSHSKYHSHVSEDAATGTVAATVRALSNVGGTVMFAIRSEDPQKHFEIGAETGLISVRKHGLIDREMQAEYNLTVAAIDVTRDNISATATVTIKIDDVNDNPPRFDQLLYQITVNEATHVGTVLATVTATDPDEGDADIAYHIVGPNATVVTVDDAGQIRLARPVDYEEVREYLFTIIASDKDQLTSEAWLQVTVEDANDHAPFFKQPYIKTTLPDDLTTGQFVVHMNADDVDTVTNLPDGVRFLYSVIDGDETLFTLDHHTGVVRLARALEPEDLEFDRIKRLNVSVSDGLFTAYGHLEVEFSISGALWPPPRFRQSVYAASVKENRPITNSTAIAVVEAVGGLLPLKYSLGGTKEHDDKTWPVYVDENTGRVYTKDTLDFESRQVWRLPLVAKDARQRNAFSTLILNVLDANDNVPEFIGSKEGIEVSLNAGITVGELVTVVMAVDKDENDQVEYSIVNDDSKAARYFFIHPRQGLITLRKSLQKQEGQKLTFFVRASDLANPPHQTEMQVTVKVVGNDVEVAKFGMSHYFFTVDEEVQIGTVVGWLQIDQNCNFQLNLQSSLLHRQPVRQHSILPRQQKGPPYRVQKLDRELTDVYRFLVNVVGEKKTESVAVVTVRLTDVNDNAPVFQGSYDSLFVTEDAPVGTSIAVFSATDRDQGPNSRIYFSLEEDNTPFRMDRETGWLMVKNELDRETKDKYDLKVLATDEGGLSSKYDVTVTVKDVNDSPPKFEKNAYNVSVDLSKIKPGDVILGLKITDLDPNDKVDLSLIEGNLHGLFNISGHRILLAKTPPTDLQKPVNLKLLAFDGKHSTEATVTVRFKGSNETLCVSKQSTLKIKEDTPKGTRIAQLQGSSFNLTGDDFTVVGEHLVVAKNLDFERRQAYDIVLVKNKGRFCVEEYRIMIKDVNDNAPKFTHAQYNATIKENLNGTTYLLRVEAIDPESTVTYQMTKQVDGFEINEETGAIRASKPFDQEAQDLYEVEVVAKDAGNLSDKARVQIQVADENDNAPMFEKKEYRIQMLENQTFGYELLKVKAVDLDHHHNKISYSFKEDSKNFKINETSGQITLTKEADFEVTPEIVFFILASDNGKPPLIAEAHVTVEVLDVNDNAPKFASAFFQATIPENVHVGSKVLKVKATDADSAHYGSVAYRIFGEDADHFEIQKDGQILTKMDVDFEKKKTYDFQVEAADGGDPPLKTSATVKVTLTDVNDNLPVFESCNMSAVIQEGADPKLPLLQMTIYDKDGPGFGSPFRVDLSGEGSERFSLDKNFNLFQKAKKLTKKTYRLVATAYDSANQSTQCSITVYVKEQSRHPPKIDSMVITLNTVMGEFLGGRIGKVQANDRDKGDMLRFAIKPDVEGFTIDPDSGVLVAQPDLLTGIYRLNVTVTDGKFTVGAPIVVDVSPIDQDALDHAISVRVKNMNGDKFLAEHSDRFHKVIAKQLNVQPTYVRILSLQELPEDHHHSHRLRYRKRRNPGTDLDVLFTVSRGDNRGYLRPNHVRQRLEQSAVEISDLAELEIIALTTEVCRRDLCIKGECRDRLWLESTGDYIEYDTFISPKHKRTFECICKEGYGGRRCDVAIDRCSKDQCSKEEVCVSTSEEAGFRCVCPPGRKGERCEEMTCEGERDCSQTAALSVAGDGYIHMTVAHSLEERLELSIELKTLSTDATVMYARGKSDFHQIRIVDGYAEYRWDCGTGEGVARVSQLRISDGKWHVLKISRRGRHARLTVDEANSGEGHSPPGSDVLNLYSSGMALVLGAKVVFEKEALHDVFSIVPFEQQTATDVAQKITDGVPACFRRISIDGMTLPKTRQGIRLHNVNIGCAALDSNPCTAQPCQNNAACSAEPTSVTGFKCHCPARYTGSTCEIDLNACASNPCPNGVQCQSLFNDFLCMCPPGFSGKTCQHRGLWDPCAASPCGPYGQCFSTHLSQTGYECLCSRGYTGITCSQKLPTFLAHFWPLSIIELIAVIAVIGLLVAIVILTICICRRKSNDDRKVSCEIKDDDVRHSLIIKPPSDSPPPLPPRSYRPQFSNLESAQLTGLPTIQVRPLPTHERLSSNGRCDSRSPSLADSAQSGWRKSTRNGSTNLDSARHYGSAADDLEQLGRLGILPRRYDRHVPEHHNHSAFSNSSALGDSIQCLPTTEEVIPNFDRIDDAVGAAMEFRNERMKLEELTNNVIEDPVIVESDYMTMRPIKRRSLLHDSCESQRRPLLEATSDSDNCGTATNDAEFVYPPKPPKHGSAPPLYDNPASEAAETAT</sequence>
<dbReference type="SMART" id="SM00282">
    <property type="entry name" value="LamG"/>
    <property type="match status" value="1"/>
</dbReference>
<feature type="domain" description="Laminin G" evidence="21">
    <location>
        <begin position="3663"/>
        <end position="3855"/>
    </location>
</feature>
<dbReference type="FunFam" id="2.10.25.10:FF:000472">
    <property type="entry name" value="Uncharacterized protein, isoform A"/>
    <property type="match status" value="1"/>
</dbReference>
<feature type="disulfide bond" evidence="17">
    <location>
        <begin position="3828"/>
        <end position="3855"/>
    </location>
</feature>
<feature type="domain" description="Cadherin" evidence="23">
    <location>
        <begin position="471"/>
        <end position="571"/>
    </location>
</feature>
<dbReference type="FunFam" id="2.60.40.60:FF:000005">
    <property type="entry name" value="Protocadherin 9"/>
    <property type="match status" value="1"/>
</dbReference>
<evidence type="ECO:0000313" key="24">
    <source>
        <dbReference type="EMBL" id="TKR68668.1"/>
    </source>
</evidence>
<dbReference type="FunFam" id="2.60.40.60:FF:000123">
    <property type="entry name" value="Protocadherin beta 4"/>
    <property type="match status" value="1"/>
</dbReference>
<keyword evidence="14" id="KW-0325">Glycoprotein</keyword>
<dbReference type="PRINTS" id="PR00205">
    <property type="entry name" value="CADHERIN"/>
</dbReference>
<keyword evidence="7 20" id="KW-0732">Signal</keyword>
<feature type="domain" description="Cadherin" evidence="23">
    <location>
        <begin position="34"/>
        <end position="148"/>
    </location>
</feature>
<keyword evidence="4 16" id="KW-0245">EGF-like domain</keyword>
<feature type="domain" description="Cadherin" evidence="23">
    <location>
        <begin position="786"/>
        <end position="895"/>
    </location>
</feature>
<reference evidence="24 25" key="2">
    <citation type="journal article" date="2019" name="G3 (Bethesda)">
        <title>Hybrid Assembly of the Genome of the Entomopathogenic Nematode Steinernema carpocapsae Identifies the X-Chromosome.</title>
        <authorList>
            <person name="Serra L."/>
            <person name="Macchietto M."/>
            <person name="Macias-Munoz A."/>
            <person name="McGill C.J."/>
            <person name="Rodriguez I.M."/>
            <person name="Rodriguez B."/>
            <person name="Murad R."/>
            <person name="Mortazavi A."/>
        </authorList>
    </citation>
    <scope>NUCLEOTIDE SEQUENCE [LARGE SCALE GENOMIC DNA]</scope>
    <source>
        <strain evidence="24 25">ALL</strain>
    </source>
</reference>
<evidence type="ECO:0000256" key="15">
    <source>
        <dbReference type="PROSITE-ProRule" id="PRU00043"/>
    </source>
</evidence>
<dbReference type="Gene3D" id="2.10.25.10">
    <property type="entry name" value="Laminin"/>
    <property type="match status" value="4"/>
</dbReference>
<dbReference type="PROSITE" id="PS01186">
    <property type="entry name" value="EGF_2"/>
    <property type="match status" value="2"/>
</dbReference>
<dbReference type="SMART" id="SM00181">
    <property type="entry name" value="EGF"/>
    <property type="match status" value="5"/>
</dbReference>
<feature type="domain" description="Cadherin" evidence="23">
    <location>
        <begin position="683"/>
        <end position="785"/>
    </location>
</feature>
<feature type="domain" description="Cadherin" evidence="23">
    <location>
        <begin position="149"/>
        <end position="256"/>
    </location>
</feature>
<feature type="disulfide bond" evidence="16">
    <location>
        <begin position="3926"/>
        <end position="3935"/>
    </location>
</feature>
<dbReference type="FunFam" id="2.60.40.60:FF:000116">
    <property type="entry name" value="Dachsous cadherin-related 2"/>
    <property type="match status" value="1"/>
</dbReference>
<dbReference type="PROSITE" id="PS00022">
    <property type="entry name" value="EGF_1"/>
    <property type="match status" value="4"/>
</dbReference>
<dbReference type="InterPro" id="IPR001791">
    <property type="entry name" value="Laminin_G"/>
</dbReference>
<keyword evidence="11 19" id="KW-1133">Transmembrane helix</keyword>
<feature type="domain" description="Cadherin" evidence="23">
    <location>
        <begin position="2674"/>
        <end position="2766"/>
    </location>
</feature>
<dbReference type="FunFam" id="2.60.40.60:FF:000020">
    <property type="entry name" value="Dachsous cadherin-related 1b"/>
    <property type="match status" value="4"/>
</dbReference>
<feature type="transmembrane region" description="Helical" evidence="19">
    <location>
        <begin position="3989"/>
        <end position="4017"/>
    </location>
</feature>
<proteinExistence type="predicted"/>
<evidence type="ECO:0000313" key="25">
    <source>
        <dbReference type="Proteomes" id="UP000298663"/>
    </source>
</evidence>
<dbReference type="CDD" id="cd00054">
    <property type="entry name" value="EGF_CA"/>
    <property type="match status" value="4"/>
</dbReference>
<organism evidence="24 25">
    <name type="scientific">Steinernema carpocapsae</name>
    <name type="common">Entomopathogenic nematode</name>
    <dbReference type="NCBI Taxonomy" id="34508"/>
    <lineage>
        <taxon>Eukaryota</taxon>
        <taxon>Metazoa</taxon>
        <taxon>Ecdysozoa</taxon>
        <taxon>Nematoda</taxon>
        <taxon>Chromadorea</taxon>
        <taxon>Rhabditida</taxon>
        <taxon>Tylenchina</taxon>
        <taxon>Panagrolaimomorpha</taxon>
        <taxon>Strongyloidoidea</taxon>
        <taxon>Steinernematidae</taxon>
        <taxon>Steinernema</taxon>
    </lineage>
</organism>
<feature type="domain" description="Cadherin" evidence="23">
    <location>
        <begin position="1212"/>
        <end position="1310"/>
    </location>
</feature>
<dbReference type="EMBL" id="AZBU02000008">
    <property type="protein sequence ID" value="TKR68668.1"/>
    <property type="molecule type" value="Genomic_DNA"/>
</dbReference>
<dbReference type="PANTHER" id="PTHR24026">
    <property type="entry name" value="FAT ATYPICAL CADHERIN-RELATED"/>
    <property type="match status" value="1"/>
</dbReference>
<dbReference type="FunFam" id="2.60.40.60:FF:000037">
    <property type="entry name" value="FAT atypical cadherin 1"/>
    <property type="match status" value="1"/>
</dbReference>
<dbReference type="InterPro" id="IPR002049">
    <property type="entry name" value="LE_dom"/>
</dbReference>
<dbReference type="GO" id="GO:0007411">
    <property type="term" value="P:axon guidance"/>
    <property type="evidence" value="ECO:0007669"/>
    <property type="project" value="UniProtKB-ARBA"/>
</dbReference>
<evidence type="ECO:0000256" key="6">
    <source>
        <dbReference type="ARBA" id="ARBA00022723"/>
    </source>
</evidence>
<evidence type="ECO:0000256" key="20">
    <source>
        <dbReference type="SAM" id="SignalP"/>
    </source>
</evidence>
<feature type="compositionally biased region" description="Polar residues" evidence="18">
    <location>
        <begin position="4246"/>
        <end position="4257"/>
    </location>
</feature>
<feature type="domain" description="Cadherin" evidence="23">
    <location>
        <begin position="2350"/>
        <end position="2454"/>
    </location>
</feature>
<feature type="domain" description="Cadherin" evidence="23">
    <location>
        <begin position="3251"/>
        <end position="3350"/>
    </location>
</feature>
<feature type="domain" description="Cadherin" evidence="23">
    <location>
        <begin position="1612"/>
        <end position="1725"/>
    </location>
</feature>
<dbReference type="InterPro" id="IPR000742">
    <property type="entry name" value="EGF"/>
</dbReference>
<evidence type="ECO:0000256" key="16">
    <source>
        <dbReference type="PROSITE-ProRule" id="PRU00076"/>
    </source>
</evidence>
<dbReference type="InterPro" id="IPR015919">
    <property type="entry name" value="Cadherin-like_sf"/>
</dbReference>
<evidence type="ECO:0000256" key="12">
    <source>
        <dbReference type="ARBA" id="ARBA00023136"/>
    </source>
</evidence>
<feature type="domain" description="Cadherin" evidence="23">
    <location>
        <begin position="1933"/>
        <end position="2035"/>
    </location>
</feature>
<evidence type="ECO:0000256" key="9">
    <source>
        <dbReference type="ARBA" id="ARBA00022837"/>
    </source>
</evidence>
<evidence type="ECO:0000256" key="2">
    <source>
        <dbReference type="ARBA" id="ARBA00004651"/>
    </source>
</evidence>
<reference evidence="24 25" key="1">
    <citation type="journal article" date="2015" name="Genome Biol.">
        <title>Comparative genomics of Steinernema reveals deeply conserved gene regulatory networks.</title>
        <authorList>
            <person name="Dillman A.R."/>
            <person name="Macchietto M."/>
            <person name="Porter C.F."/>
            <person name="Rogers A."/>
            <person name="Williams B."/>
            <person name="Antoshechkin I."/>
            <person name="Lee M.M."/>
            <person name="Goodwin Z."/>
            <person name="Lu X."/>
            <person name="Lewis E.E."/>
            <person name="Goodrich-Blair H."/>
            <person name="Stock S.P."/>
            <person name="Adams B.J."/>
            <person name="Sternberg P.W."/>
            <person name="Mortazavi A."/>
        </authorList>
    </citation>
    <scope>NUCLEOTIDE SEQUENCE [LARGE SCALE GENOMIC DNA]</scope>
    <source>
        <strain evidence="24 25">ALL</strain>
    </source>
</reference>
<dbReference type="SMART" id="SM00112">
    <property type="entry name" value="CA"/>
    <property type="match status" value="29"/>
</dbReference>
<comment type="subcellular location">
    <subcellularLocation>
        <location evidence="2">Cell membrane</location>
        <topology evidence="2">Multi-pass membrane protein</topology>
    </subcellularLocation>
    <subcellularLocation>
        <location evidence="1">Cell membrane</location>
        <topology evidence="1">Single-pass type I membrane protein</topology>
    </subcellularLocation>
</comment>
<dbReference type="PROSITE" id="PS50025">
    <property type="entry name" value="LAM_G_DOMAIN"/>
    <property type="match status" value="1"/>
</dbReference>
<keyword evidence="25" id="KW-1185">Reference proteome</keyword>
<dbReference type="Pfam" id="PF00008">
    <property type="entry name" value="EGF"/>
    <property type="match status" value="1"/>
</dbReference>
<dbReference type="STRING" id="34508.A0A4U5MHA7"/>
<dbReference type="Gene3D" id="2.60.40.60">
    <property type="entry name" value="Cadherins"/>
    <property type="match status" value="32"/>
</dbReference>
<dbReference type="PROSITE" id="PS50268">
    <property type="entry name" value="CADHERIN_2"/>
    <property type="match status" value="29"/>
</dbReference>
<dbReference type="GO" id="GO:0007156">
    <property type="term" value="P:homophilic cell adhesion via plasma membrane adhesion molecules"/>
    <property type="evidence" value="ECO:0007669"/>
    <property type="project" value="InterPro"/>
</dbReference>
<feature type="disulfide bond" evidence="16">
    <location>
        <begin position="3640"/>
        <end position="3649"/>
    </location>
</feature>
<keyword evidence="5 19" id="KW-0812">Transmembrane</keyword>
<feature type="domain" description="EGF-like" evidence="22">
    <location>
        <begin position="3612"/>
        <end position="3650"/>
    </location>
</feature>
<feature type="compositionally biased region" description="Polar residues" evidence="18">
    <location>
        <begin position="4088"/>
        <end position="4120"/>
    </location>
</feature>
<dbReference type="Pfam" id="PF00028">
    <property type="entry name" value="Cadherin"/>
    <property type="match status" value="15"/>
</dbReference>
<evidence type="ECO:0000256" key="18">
    <source>
        <dbReference type="SAM" id="MobiDB-lite"/>
    </source>
</evidence>
<dbReference type="GO" id="GO:0005509">
    <property type="term" value="F:calcium ion binding"/>
    <property type="evidence" value="ECO:0007669"/>
    <property type="project" value="UniProtKB-UniRule"/>
</dbReference>
<evidence type="ECO:0000256" key="8">
    <source>
        <dbReference type="ARBA" id="ARBA00022737"/>
    </source>
</evidence>
<dbReference type="PANTHER" id="PTHR24026:SF136">
    <property type="entry name" value="PROTOCADHERIN-23"/>
    <property type="match status" value="1"/>
</dbReference>
<feature type="domain" description="Cadherin" evidence="23">
    <location>
        <begin position="2457"/>
        <end position="2561"/>
    </location>
</feature>
<dbReference type="GO" id="GO:0005886">
    <property type="term" value="C:plasma membrane"/>
    <property type="evidence" value="ECO:0007669"/>
    <property type="project" value="UniProtKB-SubCell"/>
</dbReference>
<feature type="domain" description="EGF-like" evidence="22">
    <location>
        <begin position="3900"/>
        <end position="3936"/>
    </location>
</feature>
<dbReference type="PROSITE" id="PS00232">
    <property type="entry name" value="CADHERIN_1"/>
    <property type="match status" value="10"/>
</dbReference>
<evidence type="ECO:0000256" key="19">
    <source>
        <dbReference type="SAM" id="Phobius"/>
    </source>
</evidence>
<feature type="domain" description="EGF-like" evidence="22">
    <location>
        <begin position="3859"/>
        <end position="3898"/>
    </location>
</feature>
<evidence type="ECO:0000256" key="7">
    <source>
        <dbReference type="ARBA" id="ARBA00022729"/>
    </source>
</evidence>
<evidence type="ECO:0000256" key="11">
    <source>
        <dbReference type="ARBA" id="ARBA00022989"/>
    </source>
</evidence>
<keyword evidence="13 16" id="KW-1015">Disulfide bond</keyword>
<dbReference type="Proteomes" id="UP000298663">
    <property type="component" value="Unassembled WGS sequence"/>
</dbReference>
<comment type="caution">
    <text evidence="24">The sequence shown here is derived from an EMBL/GenBank/DDBJ whole genome shotgun (WGS) entry which is preliminary data.</text>
</comment>
<dbReference type="SUPFAM" id="SSF49899">
    <property type="entry name" value="Concanavalin A-like lectins/glucanases"/>
    <property type="match status" value="1"/>
</dbReference>
<dbReference type="InterPro" id="IPR013320">
    <property type="entry name" value="ConA-like_dom_sf"/>
</dbReference>
<feature type="domain" description="Cadherin" evidence="23">
    <location>
        <begin position="1413"/>
        <end position="1516"/>
    </location>
</feature>
<evidence type="ECO:0000256" key="17">
    <source>
        <dbReference type="PROSITE-ProRule" id="PRU00122"/>
    </source>
</evidence>
<dbReference type="SMART" id="SM00179">
    <property type="entry name" value="EGF_CA"/>
    <property type="match status" value="3"/>
</dbReference>
<feature type="disulfide bond" evidence="16">
    <location>
        <begin position="3621"/>
        <end position="3638"/>
    </location>
</feature>
<dbReference type="InterPro" id="IPR001881">
    <property type="entry name" value="EGF-like_Ca-bd_dom"/>
</dbReference>
<feature type="domain" description="Cadherin" evidence="23">
    <location>
        <begin position="2834"/>
        <end position="2948"/>
    </location>
</feature>
<dbReference type="SUPFAM" id="SSF49313">
    <property type="entry name" value="Cadherin-like"/>
    <property type="match status" value="28"/>
</dbReference>
<keyword evidence="3" id="KW-1003">Cell membrane</keyword>
<feature type="domain" description="Cadherin" evidence="23">
    <location>
        <begin position="2949"/>
        <end position="3045"/>
    </location>
</feature>
<keyword evidence="6" id="KW-0479">Metal-binding</keyword>
<evidence type="ECO:0000256" key="10">
    <source>
        <dbReference type="ARBA" id="ARBA00022889"/>
    </source>
</evidence>
<feature type="region of interest" description="Disordered" evidence="18">
    <location>
        <begin position="4041"/>
        <end position="4060"/>
    </location>
</feature>
<feature type="domain" description="Cadherin" evidence="23">
    <location>
        <begin position="3046"/>
        <end position="3147"/>
    </location>
</feature>
<dbReference type="OrthoDB" id="5855789at2759"/>
<feature type="disulfide bond" evidence="16">
    <location>
        <begin position="3969"/>
        <end position="3978"/>
    </location>
</feature>
<feature type="region of interest" description="Disordered" evidence="18">
    <location>
        <begin position="4084"/>
        <end position="4122"/>
    </location>
</feature>
<evidence type="ECO:0000256" key="1">
    <source>
        <dbReference type="ARBA" id="ARBA00004251"/>
    </source>
</evidence>
<name>A0A4U5MHA7_STECR</name>
<dbReference type="Gene3D" id="2.60.120.200">
    <property type="match status" value="1"/>
</dbReference>
<dbReference type="InterPro" id="IPR020894">
    <property type="entry name" value="Cadherin_CS"/>
</dbReference>
<feature type="domain" description="Cadherin" evidence="23">
    <location>
        <begin position="1828"/>
        <end position="1932"/>
    </location>
</feature>
<comment type="caution">
    <text evidence="16">Lacks conserved residue(s) required for the propagation of feature annotation.</text>
</comment>
<evidence type="ECO:0000259" key="23">
    <source>
        <dbReference type="PROSITE" id="PS50268"/>
    </source>
</evidence>
<feature type="domain" description="Cadherin" evidence="23">
    <location>
        <begin position="2591"/>
        <end position="2665"/>
    </location>
</feature>
<feature type="domain" description="Cadherin" evidence="23">
    <location>
        <begin position="2140"/>
        <end position="2239"/>
    </location>
</feature>
<feature type="domain" description="EGF-like" evidence="22">
    <location>
        <begin position="3940"/>
        <end position="3979"/>
    </location>
</feature>
<evidence type="ECO:0000256" key="3">
    <source>
        <dbReference type="ARBA" id="ARBA00022475"/>
    </source>
</evidence>
<evidence type="ECO:0000256" key="14">
    <source>
        <dbReference type="ARBA" id="ARBA00023180"/>
    </source>
</evidence>
<dbReference type="SUPFAM" id="SSF57196">
    <property type="entry name" value="EGF/Laminin"/>
    <property type="match status" value="3"/>
</dbReference>
<accession>A0A4U5MHA7</accession>
<dbReference type="FunFam" id="2.60.40.60:FF:000021">
    <property type="entry name" value="FAT atypical cadherin 1"/>
    <property type="match status" value="1"/>
</dbReference>
<protein>
    <submittedName>
        <fullName evidence="24">Uncharacterized protein</fullName>
    </submittedName>
</protein>
<keyword evidence="10" id="KW-0130">Cell adhesion</keyword>
<evidence type="ECO:0000259" key="21">
    <source>
        <dbReference type="PROSITE" id="PS50025"/>
    </source>
</evidence>
<dbReference type="CDD" id="cd11304">
    <property type="entry name" value="Cadherin_repeat"/>
    <property type="match status" value="25"/>
</dbReference>
<feature type="domain" description="Cadherin" evidence="23">
    <location>
        <begin position="1311"/>
        <end position="1412"/>
    </location>
</feature>
<feature type="signal peptide" evidence="20">
    <location>
        <begin position="1"/>
        <end position="19"/>
    </location>
</feature>
<dbReference type="FunFam" id="2.60.40.60:FF:000080">
    <property type="entry name" value="FAT atypical cadherin 1"/>
    <property type="match status" value="1"/>
</dbReference>
<keyword evidence="9 15" id="KW-0106">Calcium</keyword>
<feature type="domain" description="Cadherin" evidence="23">
    <location>
        <begin position="3148"/>
        <end position="3250"/>
    </location>
</feature>
<dbReference type="Pfam" id="PF02210">
    <property type="entry name" value="Laminin_G_2"/>
    <property type="match status" value="1"/>
</dbReference>
<feature type="domain" description="Cadherin" evidence="23">
    <location>
        <begin position="3347"/>
        <end position="3467"/>
    </location>
</feature>
<feature type="domain" description="Cadherin" evidence="23">
    <location>
        <begin position="573"/>
        <end position="682"/>
    </location>
</feature>
<dbReference type="FunFam" id="2.60.40.60:FF:000015">
    <property type="entry name" value="FAT atypical cadherin 1"/>
    <property type="match status" value="1"/>
</dbReference>
<dbReference type="GO" id="GO:0007163">
    <property type="term" value="P:establishment or maintenance of cell polarity"/>
    <property type="evidence" value="ECO:0007669"/>
    <property type="project" value="UniProtKB-ARBA"/>
</dbReference>
<feature type="domain" description="Cadherin" evidence="23">
    <location>
        <begin position="1131"/>
        <end position="1211"/>
    </location>
</feature>
<keyword evidence="8" id="KW-0677">Repeat</keyword>
<feature type="domain" description="Cadherin" evidence="23">
    <location>
        <begin position="898"/>
        <end position="1005"/>
    </location>
</feature>
<evidence type="ECO:0000259" key="22">
    <source>
        <dbReference type="PROSITE" id="PS50026"/>
    </source>
</evidence>
<evidence type="ECO:0000256" key="4">
    <source>
        <dbReference type="ARBA" id="ARBA00022536"/>
    </source>
</evidence>
<feature type="domain" description="Cadherin" evidence="23">
    <location>
        <begin position="1743"/>
        <end position="1827"/>
    </location>
</feature>